<accession>A0A1R1X2G9</accession>
<feature type="transmembrane region" description="Helical" evidence="1">
    <location>
        <begin position="14"/>
        <end position="34"/>
    </location>
</feature>
<dbReference type="GO" id="GO:0016757">
    <property type="term" value="F:glycosyltransferase activity"/>
    <property type="evidence" value="ECO:0007669"/>
    <property type="project" value="UniProtKB-KW"/>
</dbReference>
<dbReference type="InterPro" id="IPR021047">
    <property type="entry name" value="Mannosyltransferase_CMT1"/>
</dbReference>
<dbReference type="PANTHER" id="PTHR34144:SF5">
    <property type="entry name" value="ALPHA-1,3-MANNOSYLTRANSFERASE CMT1"/>
    <property type="match status" value="1"/>
</dbReference>
<dbReference type="AlphaFoldDB" id="A0A1R1X2G9"/>
<reference evidence="3" key="1">
    <citation type="submission" date="2017-01" db="EMBL/GenBank/DDBJ databases">
        <authorList>
            <person name="Wang Y."/>
            <person name="White M."/>
            <person name="Kvist S."/>
            <person name="Moncalvo J.-M."/>
        </authorList>
    </citation>
    <scope>NUCLEOTIDE SEQUENCE [LARGE SCALE GENOMIC DNA]</scope>
    <source>
        <strain evidence="3">ID-206-W2</strain>
    </source>
</reference>
<name>A0A1R1X2G9_9FUNG</name>
<comment type="caution">
    <text evidence="2">The sequence shown here is derived from an EMBL/GenBank/DDBJ whole genome shotgun (WGS) entry which is preliminary data.</text>
</comment>
<gene>
    <name evidence="2" type="ORF">AYI69_g10923</name>
</gene>
<evidence type="ECO:0000256" key="1">
    <source>
        <dbReference type="SAM" id="Phobius"/>
    </source>
</evidence>
<proteinExistence type="predicted"/>
<sequence length="434" mass="50363">MGVSHKLFECKRKYFSRLFIFAFITFAFLIISNIRNDDTKIPITKKKIYDIKLSSVYFCKTDSRKKFDRYLEGNGTYDYLRFDSSEYGPGSDDILLTDQIRFKAGKIQNYLKNKKKIFFAINIFNNEDIIPYIIQEIALLIRFLGPENVFLSIYENGSNDKSKELLHEFNSFMDSLDVRFSIKTDDLQRPANYHKVQYLAEIKNRALIPLEEEHKKGYKYDKIVFFNDVVFCKNDILELIYQSDLQKSDITSPLDIHSAGNSNHLNFTNSWTARDLDGNEINGNISNLIKHKQSAERYNQGLPTQVQCSLNGVSVLNAAPFYGNDPIRFRKSKFNTTECSASEYSLMCNDFWSKGFRRIIIVPNILVTHKKENIPLIDNNYQTFINKNVTLPELIPYVDGPELIQCRALVNNNTDAPGNILQWVKYTNDDTKVM</sequence>
<evidence type="ECO:0000313" key="3">
    <source>
        <dbReference type="Proteomes" id="UP000187429"/>
    </source>
</evidence>
<keyword evidence="3" id="KW-1185">Reference proteome</keyword>
<dbReference type="OrthoDB" id="262547at2759"/>
<dbReference type="Pfam" id="PF11735">
    <property type="entry name" value="CAP59_mtransfer"/>
    <property type="match status" value="1"/>
</dbReference>
<dbReference type="Proteomes" id="UP000187429">
    <property type="component" value="Unassembled WGS sequence"/>
</dbReference>
<dbReference type="EMBL" id="LSSM01007278">
    <property type="protein sequence ID" value="OMJ08810.1"/>
    <property type="molecule type" value="Genomic_DNA"/>
</dbReference>
<keyword evidence="2" id="KW-0808">Transferase</keyword>
<protein>
    <submittedName>
        <fullName evidence="2">Alpha-1,3-mannosyltransferase CMT1</fullName>
    </submittedName>
</protein>
<keyword evidence="1" id="KW-0472">Membrane</keyword>
<dbReference type="PANTHER" id="PTHR34144">
    <property type="entry name" value="CHROMOSOME 8, WHOLE GENOME SHOTGUN SEQUENCE"/>
    <property type="match status" value="1"/>
</dbReference>
<keyword evidence="1" id="KW-0812">Transmembrane</keyword>
<organism evidence="2 3">
    <name type="scientific">Smittium culicis</name>
    <dbReference type="NCBI Taxonomy" id="133412"/>
    <lineage>
        <taxon>Eukaryota</taxon>
        <taxon>Fungi</taxon>
        <taxon>Fungi incertae sedis</taxon>
        <taxon>Zoopagomycota</taxon>
        <taxon>Kickxellomycotina</taxon>
        <taxon>Harpellomycetes</taxon>
        <taxon>Harpellales</taxon>
        <taxon>Legeriomycetaceae</taxon>
        <taxon>Smittium</taxon>
    </lineage>
</organism>
<evidence type="ECO:0000313" key="2">
    <source>
        <dbReference type="EMBL" id="OMJ08810.1"/>
    </source>
</evidence>
<keyword evidence="2" id="KW-0328">Glycosyltransferase</keyword>
<keyword evidence="1" id="KW-1133">Transmembrane helix</keyword>